<dbReference type="OrthoDB" id="3591789at2759"/>
<reference evidence="1 2" key="1">
    <citation type="journal article" date="2018" name="BMC Genomics">
        <title>Comparative genome analyses reveal sequence features reflecting distinct modes of host-adaptation between dicot and monocot powdery mildew.</title>
        <authorList>
            <person name="Wu Y."/>
            <person name="Ma X."/>
            <person name="Pan Z."/>
            <person name="Kale S.D."/>
            <person name="Song Y."/>
            <person name="King H."/>
            <person name="Zhang Q."/>
            <person name="Presley C."/>
            <person name="Deng X."/>
            <person name="Wei C.I."/>
            <person name="Xiao S."/>
        </authorList>
    </citation>
    <scope>NUCLEOTIDE SEQUENCE [LARGE SCALE GENOMIC DNA]</scope>
    <source>
        <strain evidence="1">UMSG2</strain>
    </source>
</reference>
<evidence type="ECO:0000313" key="2">
    <source>
        <dbReference type="Proteomes" id="UP000286134"/>
    </source>
</evidence>
<dbReference type="STRING" id="212602.A0A420HTN2"/>
<proteinExistence type="predicted"/>
<sequence length="158" mass="18330">MTKDSSKWPQNVPRAVFEVNNREIIHLLYSPAQILLGFEPTRAMAQKCPDYKRQALTAAINLQGDIFPGEDEHTKTVINFMLRRYELRREVLGRSDRRKDLTAQKHDLGVRVTQEYNPGYLVMLYDHREAGKKLRPSWRGPFVIVGFGGDMGKSYHLR</sequence>
<keyword evidence="2" id="KW-1185">Reference proteome</keyword>
<dbReference type="AlphaFoldDB" id="A0A420HTN2"/>
<organism evidence="1 2">
    <name type="scientific">Erysiphe neolycopersici</name>
    <dbReference type="NCBI Taxonomy" id="212602"/>
    <lineage>
        <taxon>Eukaryota</taxon>
        <taxon>Fungi</taxon>
        <taxon>Dikarya</taxon>
        <taxon>Ascomycota</taxon>
        <taxon>Pezizomycotina</taxon>
        <taxon>Leotiomycetes</taxon>
        <taxon>Erysiphales</taxon>
        <taxon>Erysiphaceae</taxon>
        <taxon>Erysiphe</taxon>
    </lineage>
</organism>
<evidence type="ECO:0000313" key="1">
    <source>
        <dbReference type="EMBL" id="RKF60729.1"/>
    </source>
</evidence>
<dbReference type="EMBL" id="MCFK01004833">
    <property type="protein sequence ID" value="RKF60729.1"/>
    <property type="molecule type" value="Genomic_DNA"/>
</dbReference>
<comment type="caution">
    <text evidence="1">The sequence shown here is derived from an EMBL/GenBank/DDBJ whole genome shotgun (WGS) entry which is preliminary data.</text>
</comment>
<protein>
    <submittedName>
        <fullName evidence="1">Uncharacterized protein</fullName>
    </submittedName>
</protein>
<accession>A0A420HTN2</accession>
<gene>
    <name evidence="1" type="ORF">OnM2_048076</name>
</gene>
<dbReference type="Proteomes" id="UP000286134">
    <property type="component" value="Unassembled WGS sequence"/>
</dbReference>
<name>A0A420HTN2_9PEZI</name>